<reference evidence="1" key="2">
    <citation type="journal article" date="2022" name="New Phytol.">
        <title>Evolutionary transition to the ectomycorrhizal habit in the genomes of a hyperdiverse lineage of mushroom-forming fungi.</title>
        <authorList>
            <person name="Looney B."/>
            <person name="Miyauchi S."/>
            <person name="Morin E."/>
            <person name="Drula E."/>
            <person name="Courty P.E."/>
            <person name="Kohler A."/>
            <person name="Kuo A."/>
            <person name="LaButti K."/>
            <person name="Pangilinan J."/>
            <person name="Lipzen A."/>
            <person name="Riley R."/>
            <person name="Andreopoulos W."/>
            <person name="He G."/>
            <person name="Johnson J."/>
            <person name="Nolan M."/>
            <person name="Tritt A."/>
            <person name="Barry K.W."/>
            <person name="Grigoriev I.V."/>
            <person name="Nagy L.G."/>
            <person name="Hibbett D."/>
            <person name="Henrissat B."/>
            <person name="Matheny P.B."/>
            <person name="Labbe J."/>
            <person name="Martin F.M."/>
        </authorList>
    </citation>
    <scope>NUCLEOTIDE SEQUENCE</scope>
    <source>
        <strain evidence="1">HHB10654</strain>
    </source>
</reference>
<accession>A0ACB8THE7</accession>
<gene>
    <name evidence="1" type="ORF">BV25DRAFT_1819309</name>
</gene>
<protein>
    <submittedName>
        <fullName evidence="1">Uncharacterized protein</fullName>
    </submittedName>
</protein>
<evidence type="ECO:0000313" key="1">
    <source>
        <dbReference type="EMBL" id="KAI0067853.1"/>
    </source>
</evidence>
<sequence>MSSVAVEPSASSTSYKELVFELLRKTSTHLENLQQTNAQTSHIVQQLTALQQHGANMDRFILRRLEDFRDMSQSLNEKISILTNFNSLRYGDYAATLREPIPANTSNFPKLFDAPSTPENMALRSAESDRLIEKAGISAREAHTLTLRYFDRDPATGPPDYSEGSYVLRNYYGCVPPYGDPRMDAPARKDAPSDAHAEETPAASDAEGVAPASTKATLATVEPEKATPAASAMDVDADTTAATPSPALSEKAAGNKRSRDEDEEPLASEEQQPTKRARVENEEPAPAEGSTRPKVIIPRTRWTEEIEFYESDYARRYSSTCFLHKEPPMQKERREYGKKITMMVLEAKRRTGQL</sequence>
<organism evidence="1 2">
    <name type="scientific">Artomyces pyxidatus</name>
    <dbReference type="NCBI Taxonomy" id="48021"/>
    <lineage>
        <taxon>Eukaryota</taxon>
        <taxon>Fungi</taxon>
        <taxon>Dikarya</taxon>
        <taxon>Basidiomycota</taxon>
        <taxon>Agaricomycotina</taxon>
        <taxon>Agaricomycetes</taxon>
        <taxon>Russulales</taxon>
        <taxon>Auriscalpiaceae</taxon>
        <taxon>Artomyces</taxon>
    </lineage>
</organism>
<proteinExistence type="predicted"/>
<dbReference type="EMBL" id="MU277189">
    <property type="protein sequence ID" value="KAI0067853.1"/>
    <property type="molecule type" value="Genomic_DNA"/>
</dbReference>
<name>A0ACB8THE7_9AGAM</name>
<comment type="caution">
    <text evidence="1">The sequence shown here is derived from an EMBL/GenBank/DDBJ whole genome shotgun (WGS) entry which is preliminary data.</text>
</comment>
<dbReference type="Proteomes" id="UP000814140">
    <property type="component" value="Unassembled WGS sequence"/>
</dbReference>
<evidence type="ECO:0000313" key="2">
    <source>
        <dbReference type="Proteomes" id="UP000814140"/>
    </source>
</evidence>
<reference evidence="1" key="1">
    <citation type="submission" date="2021-03" db="EMBL/GenBank/DDBJ databases">
        <authorList>
            <consortium name="DOE Joint Genome Institute"/>
            <person name="Ahrendt S."/>
            <person name="Looney B.P."/>
            <person name="Miyauchi S."/>
            <person name="Morin E."/>
            <person name="Drula E."/>
            <person name="Courty P.E."/>
            <person name="Chicoki N."/>
            <person name="Fauchery L."/>
            <person name="Kohler A."/>
            <person name="Kuo A."/>
            <person name="Labutti K."/>
            <person name="Pangilinan J."/>
            <person name="Lipzen A."/>
            <person name="Riley R."/>
            <person name="Andreopoulos W."/>
            <person name="He G."/>
            <person name="Johnson J."/>
            <person name="Barry K.W."/>
            <person name="Grigoriev I.V."/>
            <person name="Nagy L."/>
            <person name="Hibbett D."/>
            <person name="Henrissat B."/>
            <person name="Matheny P.B."/>
            <person name="Labbe J."/>
            <person name="Martin F."/>
        </authorList>
    </citation>
    <scope>NUCLEOTIDE SEQUENCE</scope>
    <source>
        <strain evidence="1">HHB10654</strain>
    </source>
</reference>
<keyword evidence="2" id="KW-1185">Reference proteome</keyword>